<dbReference type="InterPro" id="IPR029000">
    <property type="entry name" value="Cyclophilin-like_dom_sf"/>
</dbReference>
<feature type="region of interest" description="Disordered" evidence="3">
    <location>
        <begin position="1"/>
        <end position="31"/>
    </location>
</feature>
<evidence type="ECO:0000259" key="5">
    <source>
        <dbReference type="Pfam" id="PF00160"/>
    </source>
</evidence>
<dbReference type="InterPro" id="IPR044666">
    <property type="entry name" value="Cyclophilin_A-like"/>
</dbReference>
<dbReference type="PANTHER" id="PTHR45625">
    <property type="entry name" value="PEPTIDYL-PROLYL CIS-TRANS ISOMERASE-RELATED"/>
    <property type="match status" value="1"/>
</dbReference>
<gene>
    <name evidence="6" type="primary">ppiB</name>
    <name evidence="6" type="ORF">GCM10023175_57030</name>
</gene>
<proteinExistence type="inferred from homology"/>
<reference evidence="7" key="1">
    <citation type="journal article" date="2019" name="Int. J. Syst. Evol. Microbiol.">
        <title>The Global Catalogue of Microorganisms (GCM) 10K type strain sequencing project: providing services to taxonomists for standard genome sequencing and annotation.</title>
        <authorList>
            <consortium name="The Broad Institute Genomics Platform"/>
            <consortium name="The Broad Institute Genome Sequencing Center for Infectious Disease"/>
            <person name="Wu L."/>
            <person name="Ma J."/>
        </authorList>
    </citation>
    <scope>NUCLEOTIDE SEQUENCE [LARGE SCALE GENOMIC DNA]</scope>
    <source>
        <strain evidence="7">JCM 17906</strain>
    </source>
</reference>
<feature type="region of interest" description="Disordered" evidence="3">
    <location>
        <begin position="264"/>
        <end position="288"/>
    </location>
</feature>
<dbReference type="PRINTS" id="PR00153">
    <property type="entry name" value="CSAPPISMRASE"/>
</dbReference>
<dbReference type="Pfam" id="PF00160">
    <property type="entry name" value="Pro_isomerase"/>
    <property type="match status" value="1"/>
</dbReference>
<sequence>MATNQMRREAAKRKLANQQKRREEQARRRKRVAVISSAAAVVVVVVAVVLLTTAPWRSEAPTADTAAPSGTAAPAAPTDAAQNVPTTPAAVPVRPTALPATVDCQYPTGSEAAAKPVNPPSATTGVSSQGTVAASLTTSAGPIGLTLDRALAPCTVNSFTSLAQQGYFDGTTCHRLTTSPGLQVLQCGDPSGSGSGGPGYTFADETFPEIKYGRGLLAMANAGPNTNGSQFFMIYGEAQLSPDYTVFGTIDAAGLQTLDTVGAGGTTTGQGDGAPATPVTIQSASVQS</sequence>
<dbReference type="PANTHER" id="PTHR45625:SF3">
    <property type="entry name" value="PEPTIDYL-PROLYL CIS-TRANS ISOMERASE B-RELATED"/>
    <property type="match status" value="1"/>
</dbReference>
<evidence type="ECO:0000256" key="4">
    <source>
        <dbReference type="SAM" id="Phobius"/>
    </source>
</evidence>
<dbReference type="EC" id="5.2.1.8" evidence="2"/>
<comment type="similarity">
    <text evidence="2">Belongs to the cyclophilin-type PPIase family.</text>
</comment>
<keyword evidence="2 6" id="KW-0413">Isomerase</keyword>
<evidence type="ECO:0000313" key="6">
    <source>
        <dbReference type="EMBL" id="GAA4555911.1"/>
    </source>
</evidence>
<evidence type="ECO:0000256" key="2">
    <source>
        <dbReference type="RuleBase" id="RU363019"/>
    </source>
</evidence>
<dbReference type="Proteomes" id="UP001501598">
    <property type="component" value="Unassembled WGS sequence"/>
</dbReference>
<keyword evidence="4" id="KW-0472">Membrane</keyword>
<keyword evidence="7" id="KW-1185">Reference proteome</keyword>
<dbReference type="CDD" id="cd00317">
    <property type="entry name" value="cyclophilin"/>
    <property type="match status" value="1"/>
</dbReference>
<comment type="caution">
    <text evidence="6">The sequence shown here is derived from an EMBL/GenBank/DDBJ whole genome shotgun (WGS) entry which is preliminary data.</text>
</comment>
<name>A0ABP8S0V4_9PSEU</name>
<protein>
    <recommendedName>
        <fullName evidence="2">Peptidyl-prolyl cis-trans isomerase</fullName>
        <shortName evidence="2">PPIase</shortName>
        <ecNumber evidence="2">5.2.1.8</ecNumber>
    </recommendedName>
</protein>
<dbReference type="EMBL" id="BAABGT010000094">
    <property type="protein sequence ID" value="GAA4555911.1"/>
    <property type="molecule type" value="Genomic_DNA"/>
</dbReference>
<accession>A0ABP8S0V4</accession>
<dbReference type="SUPFAM" id="SSF50891">
    <property type="entry name" value="Cyclophilin-like"/>
    <property type="match status" value="1"/>
</dbReference>
<feature type="compositionally biased region" description="Polar residues" evidence="3">
    <location>
        <begin position="279"/>
        <end position="288"/>
    </location>
</feature>
<evidence type="ECO:0000313" key="7">
    <source>
        <dbReference type="Proteomes" id="UP001501598"/>
    </source>
</evidence>
<evidence type="ECO:0000256" key="1">
    <source>
        <dbReference type="ARBA" id="ARBA00002388"/>
    </source>
</evidence>
<keyword evidence="4" id="KW-0812">Transmembrane</keyword>
<dbReference type="Gene3D" id="2.40.100.10">
    <property type="entry name" value="Cyclophilin-like"/>
    <property type="match status" value="1"/>
</dbReference>
<dbReference type="GO" id="GO:0016853">
    <property type="term" value="F:isomerase activity"/>
    <property type="evidence" value="ECO:0007669"/>
    <property type="project" value="UniProtKB-KW"/>
</dbReference>
<organism evidence="6 7">
    <name type="scientific">Pseudonocardia xishanensis</name>
    <dbReference type="NCBI Taxonomy" id="630995"/>
    <lineage>
        <taxon>Bacteria</taxon>
        <taxon>Bacillati</taxon>
        <taxon>Actinomycetota</taxon>
        <taxon>Actinomycetes</taxon>
        <taxon>Pseudonocardiales</taxon>
        <taxon>Pseudonocardiaceae</taxon>
        <taxon>Pseudonocardia</taxon>
    </lineage>
</organism>
<evidence type="ECO:0000256" key="3">
    <source>
        <dbReference type="SAM" id="MobiDB-lite"/>
    </source>
</evidence>
<feature type="domain" description="PPIase cyclophilin-type" evidence="5">
    <location>
        <begin position="136"/>
        <end position="286"/>
    </location>
</feature>
<comment type="function">
    <text evidence="1 2">PPIases accelerate the folding of proteins. It catalyzes the cis-trans isomerization of proline imidic peptide bonds in oligopeptides.</text>
</comment>
<feature type="transmembrane region" description="Helical" evidence="4">
    <location>
        <begin position="32"/>
        <end position="56"/>
    </location>
</feature>
<keyword evidence="2" id="KW-0697">Rotamase</keyword>
<feature type="region of interest" description="Disordered" evidence="3">
    <location>
        <begin position="60"/>
        <end position="94"/>
    </location>
</feature>
<dbReference type="InterPro" id="IPR002130">
    <property type="entry name" value="Cyclophilin-type_PPIase_dom"/>
</dbReference>
<keyword evidence="4" id="KW-1133">Transmembrane helix</keyword>
<dbReference type="RefSeq" id="WP_345425293.1">
    <property type="nucleotide sequence ID" value="NZ_BAABGT010000094.1"/>
</dbReference>
<comment type="catalytic activity">
    <reaction evidence="2">
        <text>[protein]-peptidylproline (omega=180) = [protein]-peptidylproline (omega=0)</text>
        <dbReference type="Rhea" id="RHEA:16237"/>
        <dbReference type="Rhea" id="RHEA-COMP:10747"/>
        <dbReference type="Rhea" id="RHEA-COMP:10748"/>
        <dbReference type="ChEBI" id="CHEBI:83833"/>
        <dbReference type="ChEBI" id="CHEBI:83834"/>
        <dbReference type="EC" id="5.2.1.8"/>
    </reaction>
</comment>